<dbReference type="Gene3D" id="3.30.470.20">
    <property type="entry name" value="ATP-grasp fold, B domain"/>
    <property type="match status" value="1"/>
</dbReference>
<dbReference type="SUPFAM" id="SSF56059">
    <property type="entry name" value="Glutathione synthetase ATP-binding domain-like"/>
    <property type="match status" value="1"/>
</dbReference>
<comment type="cofactor">
    <cofactor evidence="9 11">
        <name>Mg(2+)</name>
        <dbReference type="ChEBI" id="CHEBI:18420"/>
    </cofactor>
    <text evidence="9 11">Binds 1 Mg(2+) ion per subunit.</text>
</comment>
<evidence type="ECO:0000313" key="13">
    <source>
        <dbReference type="EMBL" id="KAG0145279.1"/>
    </source>
</evidence>
<evidence type="ECO:0000256" key="7">
    <source>
        <dbReference type="ARBA" id="ARBA00022840"/>
    </source>
</evidence>
<comment type="catalytic activity">
    <reaction evidence="9">
        <text>gamma-L-glutamyl-L-cysteine + glycine + ATP = glutathione + ADP + phosphate + H(+)</text>
        <dbReference type="Rhea" id="RHEA:13557"/>
        <dbReference type="ChEBI" id="CHEBI:15378"/>
        <dbReference type="ChEBI" id="CHEBI:30616"/>
        <dbReference type="ChEBI" id="CHEBI:43474"/>
        <dbReference type="ChEBI" id="CHEBI:57305"/>
        <dbReference type="ChEBI" id="CHEBI:57925"/>
        <dbReference type="ChEBI" id="CHEBI:58173"/>
        <dbReference type="ChEBI" id="CHEBI:456216"/>
        <dbReference type="EC" id="6.3.2.3"/>
    </reaction>
</comment>
<dbReference type="PIRSF" id="PIRSF001558">
    <property type="entry name" value="GSHase"/>
    <property type="match status" value="1"/>
</dbReference>
<evidence type="ECO:0000256" key="2">
    <source>
        <dbReference type="ARBA" id="ARBA00010385"/>
    </source>
</evidence>
<dbReference type="PANTHER" id="PTHR11130:SF0">
    <property type="entry name" value="GLUTATHIONE SYNTHETASE"/>
    <property type="match status" value="1"/>
</dbReference>
<feature type="binding site" evidence="10">
    <location>
        <begin position="399"/>
        <end position="408"/>
    </location>
    <ligand>
        <name>ATP</name>
        <dbReference type="ChEBI" id="CHEBI:30616"/>
    </ligand>
</feature>
<accession>A0A9P6NJG8</accession>
<evidence type="ECO:0000256" key="8">
    <source>
        <dbReference type="ARBA" id="ARBA00022842"/>
    </source>
</evidence>
<dbReference type="Gene3D" id="3.40.50.1760">
    <property type="entry name" value="Glutathione synthase, substrate-binding domain superfamily, eukaryotic"/>
    <property type="match status" value="1"/>
</dbReference>
<dbReference type="Pfam" id="PF03917">
    <property type="entry name" value="GSH_synth_ATP"/>
    <property type="match status" value="1"/>
</dbReference>
<keyword evidence="8 9" id="KW-0460">Magnesium</keyword>
<dbReference type="Gene3D" id="3.30.1490.50">
    <property type="match status" value="1"/>
</dbReference>
<feature type="binding site" evidence="10">
    <location>
        <position position="504"/>
    </location>
    <ligand>
        <name>ATP</name>
        <dbReference type="ChEBI" id="CHEBI:30616"/>
    </ligand>
</feature>
<feature type="binding site" evidence="10">
    <location>
        <position position="154"/>
    </location>
    <ligand>
        <name>ATP</name>
        <dbReference type="ChEBI" id="CHEBI:30616"/>
    </ligand>
</feature>
<feature type="binding site" evidence="10">
    <location>
        <position position="466"/>
    </location>
    <ligand>
        <name>ATP</name>
        <dbReference type="ChEBI" id="CHEBI:30616"/>
    </ligand>
</feature>
<comment type="pathway">
    <text evidence="1 9">Sulfur metabolism; glutathione biosynthesis; glutathione from L-cysteine and L-glutamate: step 2/2.</text>
</comment>
<evidence type="ECO:0000313" key="14">
    <source>
        <dbReference type="Proteomes" id="UP000886653"/>
    </source>
</evidence>
<organism evidence="13 14">
    <name type="scientific">Cronartium quercuum f. sp. fusiforme G11</name>
    <dbReference type="NCBI Taxonomy" id="708437"/>
    <lineage>
        <taxon>Eukaryota</taxon>
        <taxon>Fungi</taxon>
        <taxon>Dikarya</taxon>
        <taxon>Basidiomycota</taxon>
        <taxon>Pucciniomycotina</taxon>
        <taxon>Pucciniomycetes</taxon>
        <taxon>Pucciniales</taxon>
        <taxon>Coleosporiaceae</taxon>
        <taxon>Cronartium</taxon>
    </lineage>
</organism>
<proteinExistence type="inferred from homology"/>
<dbReference type="GO" id="GO:0004363">
    <property type="term" value="F:glutathione synthase activity"/>
    <property type="evidence" value="ECO:0007669"/>
    <property type="project" value="UniProtKB-UniRule"/>
</dbReference>
<feature type="binding site" evidence="10">
    <location>
        <position position="330"/>
    </location>
    <ligand>
        <name>ATP</name>
        <dbReference type="ChEBI" id="CHEBI:30616"/>
    </ligand>
</feature>
<dbReference type="NCBIfam" id="TIGR01986">
    <property type="entry name" value="glut_syn_euk"/>
    <property type="match status" value="1"/>
</dbReference>
<keyword evidence="7 9" id="KW-0067">ATP-binding</keyword>
<dbReference type="Proteomes" id="UP000886653">
    <property type="component" value="Unassembled WGS sequence"/>
</dbReference>
<dbReference type="PANTHER" id="PTHR11130">
    <property type="entry name" value="GLUTATHIONE SYNTHETASE"/>
    <property type="match status" value="1"/>
</dbReference>
<keyword evidence="6 9" id="KW-0547">Nucleotide-binding</keyword>
<dbReference type="InterPro" id="IPR016185">
    <property type="entry name" value="PreATP-grasp_dom_sf"/>
</dbReference>
<keyword evidence="3 9" id="KW-0436">Ligase</keyword>
<dbReference type="Gene3D" id="1.10.1080.10">
    <property type="entry name" value="Glutathione Synthetase, Chain A, domain 3"/>
    <property type="match status" value="1"/>
</dbReference>
<evidence type="ECO:0000256" key="5">
    <source>
        <dbReference type="ARBA" id="ARBA00022723"/>
    </source>
</evidence>
<evidence type="ECO:0000256" key="1">
    <source>
        <dbReference type="ARBA" id="ARBA00004965"/>
    </source>
</evidence>
<keyword evidence="5 9" id="KW-0479">Metal-binding</keyword>
<evidence type="ECO:0000256" key="11">
    <source>
        <dbReference type="PIRSR" id="PIRSR001558-2"/>
    </source>
</evidence>
<feature type="binding site" evidence="10">
    <location>
        <position position="236"/>
    </location>
    <ligand>
        <name>substrate</name>
    </ligand>
</feature>
<dbReference type="EC" id="6.3.2.3" evidence="9"/>
<reference evidence="13" key="1">
    <citation type="submission" date="2013-11" db="EMBL/GenBank/DDBJ databases">
        <title>Genome sequence of the fusiform rust pathogen reveals effectors for host alternation and coevolution with pine.</title>
        <authorList>
            <consortium name="DOE Joint Genome Institute"/>
            <person name="Smith K."/>
            <person name="Pendleton A."/>
            <person name="Kubisiak T."/>
            <person name="Anderson C."/>
            <person name="Salamov A."/>
            <person name="Aerts A."/>
            <person name="Riley R."/>
            <person name="Clum A."/>
            <person name="Lindquist E."/>
            <person name="Ence D."/>
            <person name="Campbell M."/>
            <person name="Kronenberg Z."/>
            <person name="Feau N."/>
            <person name="Dhillon B."/>
            <person name="Hamelin R."/>
            <person name="Burleigh J."/>
            <person name="Smith J."/>
            <person name="Yandell M."/>
            <person name="Nelson C."/>
            <person name="Grigoriev I."/>
            <person name="Davis J."/>
        </authorList>
    </citation>
    <scope>NUCLEOTIDE SEQUENCE</scope>
    <source>
        <strain evidence="13">G11</strain>
    </source>
</reference>
<dbReference type="InterPro" id="IPR004887">
    <property type="entry name" value="GSH_synth_subst-bd"/>
</dbReference>
<feature type="binding site" evidence="10">
    <location>
        <position position="498"/>
    </location>
    <ligand>
        <name>ATP</name>
        <dbReference type="ChEBI" id="CHEBI:30616"/>
    </ligand>
</feature>
<dbReference type="GO" id="GO:0043295">
    <property type="term" value="F:glutathione binding"/>
    <property type="evidence" value="ECO:0007669"/>
    <property type="project" value="UniProtKB-UniRule"/>
</dbReference>
<feature type="binding site" evidence="10">
    <location>
        <position position="129"/>
    </location>
    <ligand>
        <name>substrate</name>
    </ligand>
</feature>
<keyword evidence="14" id="KW-1185">Reference proteome</keyword>
<evidence type="ECO:0000256" key="6">
    <source>
        <dbReference type="ARBA" id="ARBA00022741"/>
    </source>
</evidence>
<sequence>MMSDSKLISWPPSIPIEPLEKLRSIAILYALSNSLILKPITLNHQSAIHAPFTLFPTPFPRHGFEKALRIQTSYNKLYSKISSNSNFLRKVIGNSEIIKVDKFINNLYQIWDKLEKLKLGSKIHLGIFRSDYLIHQQEGEGENQENALMIKQVEFNTISVSFGCLGTKASGLHRYLTTFTNAYSISQLPKTPNDGISSISKGITIAHNYYRSHFNVKGPLIILMIVQPNERNVFDQALLIHTLAEQEEGIRTIRLSCDEILSKTELDPLTSTLYYIENSDQKTEVSIIYYRCMYGPEDFLNENNWIGRERLESSRSINCPNLSTQLSGCKKIQQILTEPNVLIDLLELNNDDNNEKFLNQSEIDEIISTWMPIYSLNEGTIQIALNSTQNSSSSKYVLKPQREGGGHNIYDQNIPNFIKKSNSNELKSYILMKLIKTPKGIQNVLIRPDSDLNNNESLKPVEVISELGVLGVCLYKTNDQNQLEFIHNVEAGHILRTKNSESDEGGIAIGISCLDSPYLI</sequence>
<feature type="binding site" evidence="11">
    <location>
        <position position="403"/>
    </location>
    <ligand>
        <name>Mg(2+)</name>
        <dbReference type="ChEBI" id="CHEBI:18420"/>
    </ligand>
</feature>
<evidence type="ECO:0000256" key="3">
    <source>
        <dbReference type="ARBA" id="ARBA00022598"/>
    </source>
</evidence>
<dbReference type="SUPFAM" id="SSF52440">
    <property type="entry name" value="PreATP-grasp domain"/>
    <property type="match status" value="1"/>
</dbReference>
<dbReference type="InterPro" id="IPR014709">
    <property type="entry name" value="Glutathione_synthase_C_euk"/>
</dbReference>
<protein>
    <recommendedName>
        <fullName evidence="9">Glutathione synthetase</fullName>
        <shortName evidence="9">GSH-S</shortName>
        <ecNumber evidence="9">6.3.2.3</ecNumber>
    </recommendedName>
</protein>
<gene>
    <name evidence="13" type="ORF">CROQUDRAFT_64015</name>
</gene>
<dbReference type="InterPro" id="IPR005615">
    <property type="entry name" value="Glutathione_synthase"/>
</dbReference>
<dbReference type="GO" id="GO:0005524">
    <property type="term" value="F:ATP binding"/>
    <property type="evidence" value="ECO:0007669"/>
    <property type="project" value="UniProtKB-UniRule"/>
</dbReference>
<feature type="binding site" evidence="10">
    <location>
        <begin position="432"/>
        <end position="435"/>
    </location>
    <ligand>
        <name>ATP</name>
        <dbReference type="ChEBI" id="CHEBI:30616"/>
    </ligand>
</feature>
<dbReference type="GO" id="GO:0000287">
    <property type="term" value="F:magnesium ion binding"/>
    <property type="evidence" value="ECO:0007669"/>
    <property type="project" value="UniProtKB-UniRule"/>
</dbReference>
<feature type="binding site" evidence="10">
    <location>
        <position position="410"/>
    </location>
    <ligand>
        <name>ATP</name>
        <dbReference type="ChEBI" id="CHEBI:30616"/>
    </ligand>
</feature>
<evidence type="ECO:0000256" key="4">
    <source>
        <dbReference type="ARBA" id="ARBA00022684"/>
    </source>
</evidence>
<dbReference type="InterPro" id="IPR014049">
    <property type="entry name" value="Glutathione_synthase_N_euk"/>
</dbReference>
<feature type="binding site" evidence="11">
    <location>
        <position position="154"/>
    </location>
    <ligand>
        <name>Mg(2+)</name>
        <dbReference type="ChEBI" id="CHEBI:18420"/>
    </ligand>
</feature>
<dbReference type="AlphaFoldDB" id="A0A9P6NJG8"/>
<feature type="binding site" evidence="11">
    <location>
        <position position="156"/>
    </location>
    <ligand>
        <name>Mg(2+)</name>
        <dbReference type="ChEBI" id="CHEBI:18420"/>
    </ligand>
</feature>
<dbReference type="GO" id="GO:0005829">
    <property type="term" value="C:cytosol"/>
    <property type="evidence" value="ECO:0007669"/>
    <property type="project" value="TreeGrafter"/>
</dbReference>
<comment type="similarity">
    <text evidence="2 9">Belongs to the eukaryotic GSH synthase family.</text>
</comment>
<dbReference type="OrthoDB" id="2498739at2759"/>
<evidence type="ECO:0000256" key="9">
    <source>
        <dbReference type="PIRNR" id="PIRNR001558"/>
    </source>
</evidence>
<comment type="caution">
    <text evidence="13">The sequence shown here is derived from an EMBL/GenBank/DDBJ whole genome shotgun (WGS) entry which is preliminary data.</text>
</comment>
<dbReference type="InterPro" id="IPR014042">
    <property type="entry name" value="Glutathione_synthase_a-hlx"/>
</dbReference>
<keyword evidence="4 9" id="KW-0317">Glutathione biosynthesis</keyword>
<dbReference type="Pfam" id="PF03199">
    <property type="entry name" value="GSH_synthase"/>
    <property type="match status" value="1"/>
</dbReference>
<feature type="binding site" evidence="10">
    <location>
        <position position="496"/>
    </location>
    <ligand>
        <name>substrate</name>
    </ligand>
</feature>
<name>A0A9P6NJG8_9BASI</name>
<feature type="domain" description="Glutathione synthase substrate-binding" evidence="12">
    <location>
        <begin position="221"/>
        <end position="327"/>
    </location>
</feature>
<dbReference type="EMBL" id="MU167279">
    <property type="protein sequence ID" value="KAG0145279.1"/>
    <property type="molecule type" value="Genomic_DNA"/>
</dbReference>
<dbReference type="InterPro" id="IPR037013">
    <property type="entry name" value="GSH-S_sub-bd_sf"/>
</dbReference>
<evidence type="ECO:0000259" key="12">
    <source>
        <dbReference type="Pfam" id="PF03199"/>
    </source>
</evidence>
<evidence type="ECO:0000256" key="10">
    <source>
        <dbReference type="PIRSR" id="PIRSR001558-1"/>
    </source>
</evidence>
<dbReference type="Gene3D" id="3.30.1490.80">
    <property type="match status" value="1"/>
</dbReference>